<dbReference type="NCBIfam" id="NF045975">
    <property type="entry name" value="VirB4_plasma"/>
    <property type="match status" value="1"/>
</dbReference>
<keyword evidence="1" id="KW-1133">Transmembrane helix</keyword>
<feature type="domain" description="TraG P-loop" evidence="2">
    <location>
        <begin position="507"/>
        <end position="843"/>
    </location>
</feature>
<evidence type="ECO:0000313" key="3">
    <source>
        <dbReference type="EMBL" id="WLP85208.1"/>
    </source>
</evidence>
<sequence>MLQPKGNNKNKLLIYRDFNLGDFAVAMVLAVLSFVIGFTILPSSVNEIFKLILTIFLMISFSFLLMKNRKYNCRAYVLIFRAIKYMFSNKKYVKTSAKGNNTFNLIPYEDIVDEMFIATKNIKGGKRFLGVIAFNGTNPWSEDENDAEMFIRQFTDILDALETQISIVRLRDLEDYSKNIKYLEANKKIKMKKLADENVKENFKKYYDARMNDFNELNTSYEVDKYYIVLYSKNKENVFKGLNHISDTLDKMGLMNEILKQEKLLKFIANKHDVEISDELMQMYFAEENQDKGNHIYLDELLAVDEVVFKKNYFKMNEIYYSVQAMSELPLQLPNNWMQPLMNNNSQIVMQCVPFNEDMQAMMLDKGTKRTEDNINGMKSKYAKKSNLLQLQAMEYLQEQLITNQNKLYDIQLLVINKASSYEELKEIENSNFREARKYKINLNPLPFKQFEAYSQTCLITTNNLKEQMEMSSYNFSHGWAFENAMVNDGNINIASLTYDTAEPLIINRFYKNSSKRSNYNAFVLGSSGKGKSTFLGKEVLSLLAENNRVYILDIQGEYVKLCEKFGGEVIDLGSGKNTTINPLEIRFQLYDEDEVDALGVKLIINKHLEWLEAYFKLINNEWSLAYIMMLLKLVKALYAKLDVYEIKSIEELAHFAFPNMSDLIAFAKEYKLPQGENIASKQLMLADIIETLEFLFENNGKYQYIYNGTTNMNLDSDFIVFNISKLDISDDEISAVSVFVLISYLQTKIFNNFILDKETKSTILVDEFHRFKDNKLTLDALFYMTKTVRKYNAGMLIASQNPSDFLSNADASKKAEAIMMNSQYSYFFGLRQNDLEAVKQLLIAMCIATEKISGKIPDIF</sequence>
<dbReference type="SUPFAM" id="SSF52540">
    <property type="entry name" value="P-loop containing nucleoside triphosphate hydrolases"/>
    <property type="match status" value="1"/>
</dbReference>
<organism evidence="3 4">
    <name type="scientific">Mycoplasma seminis</name>
    <dbReference type="NCBI Taxonomy" id="512749"/>
    <lineage>
        <taxon>Bacteria</taxon>
        <taxon>Bacillati</taxon>
        <taxon>Mycoplasmatota</taxon>
        <taxon>Mollicutes</taxon>
        <taxon>Mycoplasmataceae</taxon>
        <taxon>Mycoplasma</taxon>
    </lineage>
</organism>
<evidence type="ECO:0000259" key="2">
    <source>
        <dbReference type="Pfam" id="PF19044"/>
    </source>
</evidence>
<gene>
    <name evidence="3" type="ORF">Q8852_02710</name>
</gene>
<name>A0ABY9H9F3_9MOLU</name>
<dbReference type="InterPro" id="IPR027417">
    <property type="entry name" value="P-loop_NTPase"/>
</dbReference>
<reference evidence="3" key="1">
    <citation type="submission" date="2023-08" db="EMBL/GenBank/DDBJ databases">
        <title>Complete genome sequence of Mycoplasma seminis 2200.</title>
        <authorList>
            <person name="Spergser J."/>
        </authorList>
    </citation>
    <scope>NUCLEOTIDE SEQUENCE [LARGE SCALE GENOMIC DNA]</scope>
    <source>
        <strain evidence="3">2200</strain>
    </source>
</reference>
<keyword evidence="4" id="KW-1185">Reference proteome</keyword>
<feature type="transmembrane region" description="Helical" evidence="1">
    <location>
        <begin position="20"/>
        <end position="42"/>
    </location>
</feature>
<dbReference type="Pfam" id="PF19044">
    <property type="entry name" value="P-loop_TraG"/>
    <property type="match status" value="1"/>
</dbReference>
<dbReference type="Proteomes" id="UP001237011">
    <property type="component" value="Chromosome"/>
</dbReference>
<proteinExistence type="predicted"/>
<evidence type="ECO:0000256" key="1">
    <source>
        <dbReference type="SAM" id="Phobius"/>
    </source>
</evidence>
<dbReference type="RefSeq" id="WP_305937645.1">
    <property type="nucleotide sequence ID" value="NZ_CP132191.1"/>
</dbReference>
<dbReference type="PANTHER" id="PTHR30121:SF6">
    <property type="entry name" value="SLR6007 PROTEIN"/>
    <property type="match status" value="1"/>
</dbReference>
<feature type="transmembrane region" description="Helical" evidence="1">
    <location>
        <begin position="48"/>
        <end position="66"/>
    </location>
</feature>
<accession>A0ABY9H9F3</accession>
<dbReference type="EMBL" id="CP132191">
    <property type="protein sequence ID" value="WLP85208.1"/>
    <property type="molecule type" value="Genomic_DNA"/>
</dbReference>
<dbReference type="Gene3D" id="3.40.50.300">
    <property type="entry name" value="P-loop containing nucleotide triphosphate hydrolases"/>
    <property type="match status" value="1"/>
</dbReference>
<dbReference type="InterPro" id="IPR051162">
    <property type="entry name" value="T4SS_component"/>
</dbReference>
<evidence type="ECO:0000313" key="4">
    <source>
        <dbReference type="Proteomes" id="UP001237011"/>
    </source>
</evidence>
<protein>
    <submittedName>
        <fullName evidence="3">DUF87 domain-containing protein</fullName>
    </submittedName>
</protein>
<dbReference type="InterPro" id="IPR043964">
    <property type="entry name" value="P-loop_TraG"/>
</dbReference>
<dbReference type="PANTHER" id="PTHR30121">
    <property type="entry name" value="UNCHARACTERIZED PROTEIN YJGR-RELATED"/>
    <property type="match status" value="1"/>
</dbReference>
<keyword evidence="1" id="KW-0472">Membrane</keyword>
<dbReference type="Gene3D" id="1.10.8.730">
    <property type="match status" value="1"/>
</dbReference>
<keyword evidence="1" id="KW-0812">Transmembrane</keyword>